<dbReference type="EMBL" id="BAAARJ010000012">
    <property type="protein sequence ID" value="GAA2620941.1"/>
    <property type="molecule type" value="Genomic_DNA"/>
</dbReference>
<dbReference type="RefSeq" id="WP_344567581.1">
    <property type="nucleotide sequence ID" value="NZ_BAAARJ010000012.1"/>
</dbReference>
<feature type="transmembrane region" description="Helical" evidence="7">
    <location>
        <begin position="172"/>
        <end position="192"/>
    </location>
</feature>
<feature type="domain" description="Major facilitator superfamily (MFS) profile" evidence="8">
    <location>
        <begin position="18"/>
        <end position="399"/>
    </location>
</feature>
<gene>
    <name evidence="9" type="ORF">GCM10009863_38740</name>
</gene>
<evidence type="ECO:0000313" key="10">
    <source>
        <dbReference type="Proteomes" id="UP001501447"/>
    </source>
</evidence>
<feature type="transmembrane region" description="Helical" evidence="7">
    <location>
        <begin position="240"/>
        <end position="262"/>
    </location>
</feature>
<name>A0ABP6CIA0_9ACTN</name>
<feature type="transmembrane region" description="Helical" evidence="7">
    <location>
        <begin position="283"/>
        <end position="303"/>
    </location>
</feature>
<dbReference type="Pfam" id="PF19834">
    <property type="entry name" value="DUF6314"/>
    <property type="match status" value="1"/>
</dbReference>
<dbReference type="InterPro" id="IPR050189">
    <property type="entry name" value="MFS_Efflux_Transporters"/>
</dbReference>
<feature type="transmembrane region" description="Helical" evidence="7">
    <location>
        <begin position="82"/>
        <end position="99"/>
    </location>
</feature>
<dbReference type="InterPro" id="IPR020846">
    <property type="entry name" value="MFS_dom"/>
</dbReference>
<feature type="region of interest" description="Disordered" evidence="6">
    <location>
        <begin position="404"/>
        <end position="495"/>
    </location>
</feature>
<proteinExistence type="predicted"/>
<feature type="transmembrane region" description="Helical" evidence="7">
    <location>
        <begin position="142"/>
        <end position="166"/>
    </location>
</feature>
<dbReference type="Pfam" id="PF07690">
    <property type="entry name" value="MFS_1"/>
    <property type="match status" value="1"/>
</dbReference>
<evidence type="ECO:0000256" key="3">
    <source>
        <dbReference type="ARBA" id="ARBA00022692"/>
    </source>
</evidence>
<evidence type="ECO:0000256" key="2">
    <source>
        <dbReference type="ARBA" id="ARBA00022475"/>
    </source>
</evidence>
<keyword evidence="2" id="KW-1003">Cell membrane</keyword>
<dbReference type="InterPro" id="IPR011701">
    <property type="entry name" value="MFS"/>
</dbReference>
<keyword evidence="10" id="KW-1185">Reference proteome</keyword>
<organism evidence="9 10">
    <name type="scientific">Streptomyces axinellae</name>
    <dbReference type="NCBI Taxonomy" id="552788"/>
    <lineage>
        <taxon>Bacteria</taxon>
        <taxon>Bacillati</taxon>
        <taxon>Actinomycetota</taxon>
        <taxon>Actinomycetes</taxon>
        <taxon>Kitasatosporales</taxon>
        <taxon>Streptomycetaceae</taxon>
        <taxon>Streptomyces</taxon>
    </lineage>
</organism>
<evidence type="ECO:0000256" key="1">
    <source>
        <dbReference type="ARBA" id="ARBA00004651"/>
    </source>
</evidence>
<evidence type="ECO:0000259" key="8">
    <source>
        <dbReference type="PROSITE" id="PS50850"/>
    </source>
</evidence>
<dbReference type="InterPro" id="IPR045632">
    <property type="entry name" value="DUF6314"/>
</dbReference>
<dbReference type="Gene3D" id="1.20.1250.20">
    <property type="entry name" value="MFS general substrate transporter like domains"/>
    <property type="match status" value="1"/>
</dbReference>
<sequence>MKPSLSTRRYLPAEGRGRLAALTLAAFAVQTDDYLIVGVLPAVSETVGRSGTATGQLVTAYSLTYALFAPVWALLPFHLRRATALRGALIVFTAANFAMPLVNSYAALMVLRVTAALAAAVVLPTALADAGAAAPPDHRGRYLAAVMTGVTGAVLLGIPGGTWIGAAFGWRASFVFGGLLGLGSLLLLARFLPAEPHATSPRATLRETVRPLLSGTVSAILAATALTVAGNLAFQTYLAPFLAGLSGAGPAALAALLVCSGAGGLVGTQVSGRLCDRYAPGRVFLLASAVFCAVMLAFAGLWALRPVPVAVAAGVLVIWSAAAWAVPPSIQSLLLARAGAGAAAQTMAVNSSAVYTGAALGGAAGGAALAADLGLVPLVAAAPVLLGALVTAPVLRARANAVPNGHPQAAATAPRPAAAAEPAGAGRGKPDPRRRGRRRPARIRPDASGPPGSLVRAGRRPRSQPMTLAGAGGAGARNNGGMFRDSVPEGAPRRPYPVTDATGYLLGRWNIERTVYDLRARVEGGFRGVADFRTEAGPADAGPEACRGPVLHVEEGELTWEGRTYAASRSLRVRARADGTADVEFTDGRPFHDLDLRTGRWLAVHPCAADRYEGTFLARSADEWHLEWRISGPAKDQLLRSVYRRRADRARR</sequence>
<keyword evidence="3 7" id="KW-0812">Transmembrane</keyword>
<dbReference type="PROSITE" id="PS50850">
    <property type="entry name" value="MFS"/>
    <property type="match status" value="1"/>
</dbReference>
<dbReference type="SUPFAM" id="SSF103473">
    <property type="entry name" value="MFS general substrate transporter"/>
    <property type="match status" value="1"/>
</dbReference>
<feature type="compositionally biased region" description="Low complexity" evidence="6">
    <location>
        <begin position="409"/>
        <end position="424"/>
    </location>
</feature>
<feature type="transmembrane region" description="Helical" evidence="7">
    <location>
        <begin position="212"/>
        <end position="234"/>
    </location>
</feature>
<evidence type="ECO:0000256" key="6">
    <source>
        <dbReference type="SAM" id="MobiDB-lite"/>
    </source>
</evidence>
<dbReference type="CDD" id="cd17324">
    <property type="entry name" value="MFS_NepI_like"/>
    <property type="match status" value="1"/>
</dbReference>
<dbReference type="PANTHER" id="PTHR43124:SF10">
    <property type="entry name" value="PURINE EFFLUX PUMP PBUE"/>
    <property type="match status" value="1"/>
</dbReference>
<dbReference type="InterPro" id="IPR036259">
    <property type="entry name" value="MFS_trans_sf"/>
</dbReference>
<protein>
    <recommendedName>
        <fullName evidence="8">Major facilitator superfamily (MFS) profile domain-containing protein</fullName>
    </recommendedName>
</protein>
<reference evidence="10" key="1">
    <citation type="journal article" date="2019" name="Int. J. Syst. Evol. Microbiol.">
        <title>The Global Catalogue of Microorganisms (GCM) 10K type strain sequencing project: providing services to taxonomists for standard genome sequencing and annotation.</title>
        <authorList>
            <consortium name="The Broad Institute Genomics Platform"/>
            <consortium name="The Broad Institute Genome Sequencing Center for Infectious Disease"/>
            <person name="Wu L."/>
            <person name="Ma J."/>
        </authorList>
    </citation>
    <scope>NUCLEOTIDE SEQUENCE [LARGE SCALE GENOMIC DNA]</scope>
    <source>
        <strain evidence="10">JCM 16373</strain>
    </source>
</reference>
<accession>A0ABP6CIA0</accession>
<feature type="transmembrane region" description="Helical" evidence="7">
    <location>
        <begin position="105"/>
        <end position="130"/>
    </location>
</feature>
<evidence type="ECO:0000256" key="4">
    <source>
        <dbReference type="ARBA" id="ARBA00022989"/>
    </source>
</evidence>
<feature type="transmembrane region" description="Helical" evidence="7">
    <location>
        <begin position="375"/>
        <end position="395"/>
    </location>
</feature>
<keyword evidence="5 7" id="KW-0472">Membrane</keyword>
<comment type="caution">
    <text evidence="9">The sequence shown here is derived from an EMBL/GenBank/DDBJ whole genome shotgun (WGS) entry which is preliminary data.</text>
</comment>
<feature type="transmembrane region" description="Helical" evidence="7">
    <location>
        <begin position="55"/>
        <end position="75"/>
    </location>
</feature>
<dbReference type="PANTHER" id="PTHR43124">
    <property type="entry name" value="PURINE EFFLUX PUMP PBUE"/>
    <property type="match status" value="1"/>
</dbReference>
<feature type="transmembrane region" description="Helical" evidence="7">
    <location>
        <begin position="309"/>
        <end position="326"/>
    </location>
</feature>
<keyword evidence="4 7" id="KW-1133">Transmembrane helix</keyword>
<evidence type="ECO:0000256" key="7">
    <source>
        <dbReference type="SAM" id="Phobius"/>
    </source>
</evidence>
<dbReference type="Proteomes" id="UP001501447">
    <property type="component" value="Unassembled WGS sequence"/>
</dbReference>
<evidence type="ECO:0000313" key="9">
    <source>
        <dbReference type="EMBL" id="GAA2620941.1"/>
    </source>
</evidence>
<feature type="transmembrane region" description="Helical" evidence="7">
    <location>
        <begin position="347"/>
        <end position="369"/>
    </location>
</feature>
<evidence type="ECO:0000256" key="5">
    <source>
        <dbReference type="ARBA" id="ARBA00023136"/>
    </source>
</evidence>
<comment type="subcellular location">
    <subcellularLocation>
        <location evidence="1">Cell membrane</location>
        <topology evidence="1">Multi-pass membrane protein</topology>
    </subcellularLocation>
</comment>